<protein>
    <submittedName>
        <fullName evidence="17">TonB-dependent receptor</fullName>
    </submittedName>
</protein>
<keyword evidence="3 12" id="KW-1134">Transmembrane beta strand</keyword>
<evidence type="ECO:0000313" key="18">
    <source>
        <dbReference type="Proteomes" id="UP000278756"/>
    </source>
</evidence>
<dbReference type="SUPFAM" id="SSF56935">
    <property type="entry name" value="Porins"/>
    <property type="match status" value="1"/>
</dbReference>
<dbReference type="Pfam" id="PF07715">
    <property type="entry name" value="Plug"/>
    <property type="match status" value="1"/>
</dbReference>
<evidence type="ECO:0000256" key="8">
    <source>
        <dbReference type="ARBA" id="ARBA00023065"/>
    </source>
</evidence>
<keyword evidence="11 12" id="KW-0998">Cell outer membrane</keyword>
<keyword evidence="2 12" id="KW-0813">Transport</keyword>
<keyword evidence="8" id="KW-0406">Ion transport</keyword>
<dbReference type="Gene3D" id="2.40.170.20">
    <property type="entry name" value="TonB-dependent receptor, beta-barrel domain"/>
    <property type="match status" value="1"/>
</dbReference>
<dbReference type="PROSITE" id="PS52016">
    <property type="entry name" value="TONB_DEPENDENT_REC_3"/>
    <property type="match status" value="1"/>
</dbReference>
<dbReference type="InterPro" id="IPR012910">
    <property type="entry name" value="Plug_dom"/>
</dbReference>
<name>A0A3G9G7K1_9CAUL</name>
<evidence type="ECO:0000256" key="5">
    <source>
        <dbReference type="ARBA" id="ARBA00022692"/>
    </source>
</evidence>
<comment type="similarity">
    <text evidence="12 13">Belongs to the TonB-dependent receptor family.</text>
</comment>
<evidence type="ECO:0000256" key="3">
    <source>
        <dbReference type="ARBA" id="ARBA00022452"/>
    </source>
</evidence>
<dbReference type="AlphaFoldDB" id="A0A3G9G7K1"/>
<dbReference type="Pfam" id="PF00593">
    <property type="entry name" value="TonB_dep_Rec_b-barrel"/>
    <property type="match status" value="1"/>
</dbReference>
<keyword evidence="7" id="KW-0408">Iron</keyword>
<evidence type="ECO:0000256" key="7">
    <source>
        <dbReference type="ARBA" id="ARBA00023004"/>
    </source>
</evidence>
<keyword evidence="10 12" id="KW-0472">Membrane</keyword>
<dbReference type="InterPro" id="IPR000531">
    <property type="entry name" value="Beta-barrel_TonB"/>
</dbReference>
<gene>
    <name evidence="17" type="ORF">EM6_2561</name>
</gene>
<dbReference type="Gene3D" id="2.170.130.10">
    <property type="entry name" value="TonB-dependent receptor, plug domain"/>
    <property type="match status" value="1"/>
</dbReference>
<evidence type="ECO:0000256" key="2">
    <source>
        <dbReference type="ARBA" id="ARBA00022448"/>
    </source>
</evidence>
<reference evidence="18" key="1">
    <citation type="journal article" date="2017" name="Biotechnol. Biofuels">
        <title>Evaluation of environmental bacterial communities as a factor affecting the growth of duckweed Lemna minor.</title>
        <authorList>
            <person name="Ishizawa H."/>
            <person name="Kuroda M."/>
            <person name="Morikawa M."/>
            <person name="Ike M."/>
        </authorList>
    </citation>
    <scope>NUCLEOTIDE SEQUENCE [LARGE SCALE GENOMIC DNA]</scope>
    <source>
        <strain evidence="18">M6</strain>
    </source>
</reference>
<reference evidence="18" key="2">
    <citation type="journal article" date="2017" name="Plant Physiol. Biochem.">
        <title>Differential oxidative and antioxidative response of duckweed Lemna minor toward plant growth promoting/inhibiting bacteria.</title>
        <authorList>
            <person name="Ishizawa H."/>
            <person name="Kuroda M."/>
            <person name="Morikawa M."/>
            <person name="Ike M."/>
        </authorList>
    </citation>
    <scope>NUCLEOTIDE SEQUENCE [LARGE SCALE GENOMIC DNA]</scope>
    <source>
        <strain evidence="18">M6</strain>
    </source>
</reference>
<accession>A0A3G9G7K1</accession>
<dbReference type="EMBL" id="AP018828">
    <property type="protein sequence ID" value="BBF81945.1"/>
    <property type="molecule type" value="Genomic_DNA"/>
</dbReference>
<evidence type="ECO:0000256" key="14">
    <source>
        <dbReference type="SAM" id="SignalP"/>
    </source>
</evidence>
<feature type="signal peptide" evidence="14">
    <location>
        <begin position="1"/>
        <end position="31"/>
    </location>
</feature>
<evidence type="ECO:0000256" key="12">
    <source>
        <dbReference type="PROSITE-ProRule" id="PRU01360"/>
    </source>
</evidence>
<organism evidence="17 18">
    <name type="scientific">Asticcacaulis excentricus</name>
    <dbReference type="NCBI Taxonomy" id="78587"/>
    <lineage>
        <taxon>Bacteria</taxon>
        <taxon>Pseudomonadati</taxon>
        <taxon>Pseudomonadota</taxon>
        <taxon>Alphaproteobacteria</taxon>
        <taxon>Caulobacterales</taxon>
        <taxon>Caulobacteraceae</taxon>
        <taxon>Asticcacaulis</taxon>
    </lineage>
</organism>
<dbReference type="PANTHER" id="PTHR32552">
    <property type="entry name" value="FERRICHROME IRON RECEPTOR-RELATED"/>
    <property type="match status" value="1"/>
</dbReference>
<dbReference type="InterPro" id="IPR037066">
    <property type="entry name" value="Plug_dom_sf"/>
</dbReference>
<evidence type="ECO:0000259" key="16">
    <source>
        <dbReference type="Pfam" id="PF07715"/>
    </source>
</evidence>
<dbReference type="InterPro" id="IPR036942">
    <property type="entry name" value="Beta-barrel_TonB_sf"/>
</dbReference>
<feature type="domain" description="TonB-dependent receptor-like beta-barrel" evidence="15">
    <location>
        <begin position="302"/>
        <end position="745"/>
    </location>
</feature>
<evidence type="ECO:0000256" key="4">
    <source>
        <dbReference type="ARBA" id="ARBA00022496"/>
    </source>
</evidence>
<evidence type="ECO:0000259" key="15">
    <source>
        <dbReference type="Pfam" id="PF00593"/>
    </source>
</evidence>
<keyword evidence="9 13" id="KW-0798">TonB box</keyword>
<sequence>MWTPIGDLSMKTYLQAGTALALLFAAAPVLAAEAPKAEAAAAPAEEITEVIVYGQGQSRQLQTLKGSELSLEAAGTSPLKAIDKLPGVSFQSADAFGAYEWSTRITLRGFNQNQLGFTLDGVPLGDMSYGNHNGLHVSRAIISEDVARVDLMQGAGALSTASTSNLGGTLQFFSRDPAKDMGGELAGTVGSDSMHRLYGRFETGTLDNLGGLRAFVSVADQKSDKWKGGGEQKQQQISAKAVLPLGEGELTGFINHSERREQDYQDMSFEMIGRLGRDWDNFQPNYAAAIGVGSVLNNPALYASGQLDPNSGYWTGKGVNPYAAYGVANPDDAYYYGAGVRDDDLMALSYETPINDMIKVSGTLYNHQNKGQGLWVTPYTISPNYGVASATTNNAPLSIRTTEYDIDRTGAFGAVNFDLGAHQVTAGLWIEDNDFNQARRFYGETLKTPSRDSLGFQSNPFKTSWEYRFNTKTTVGYVQDVWTLSERLKLNYGFKAMKVENSVSTVTGNALSGKIKSDDSFLPQAGIVFKALPEVELFGSYSENMAAYVSAATSGPFGSQSQAIVNFVSQKLKPESSKTFEGGLRLNLSNFRGVAAIYHVDFSDRLLAIQQGASILGNASVLSNVGSVKTNGVELGGTWRFTDSLRLSSSYSYNDSKYADNYTSNGVTYQTKDKTVVNTPKHMLSADLSYDNGTLFATAGAKYTGDRYYTYENIGGKVEGFTTVDATLGYRFPADIDVQLNVTNLTDENYISTVGSGGFVNRDTAGTTMTLLPGAPRQAFVTVRKRF</sequence>
<evidence type="ECO:0000256" key="10">
    <source>
        <dbReference type="ARBA" id="ARBA00023136"/>
    </source>
</evidence>
<keyword evidence="5 12" id="KW-0812">Transmembrane</keyword>
<dbReference type="PANTHER" id="PTHR32552:SF89">
    <property type="entry name" value="CATECHOLATE SIDEROPHORE RECEPTOR FIU"/>
    <property type="match status" value="1"/>
</dbReference>
<evidence type="ECO:0000256" key="9">
    <source>
        <dbReference type="ARBA" id="ARBA00023077"/>
    </source>
</evidence>
<evidence type="ECO:0000256" key="1">
    <source>
        <dbReference type="ARBA" id="ARBA00004571"/>
    </source>
</evidence>
<evidence type="ECO:0000256" key="11">
    <source>
        <dbReference type="ARBA" id="ARBA00023237"/>
    </source>
</evidence>
<dbReference type="GO" id="GO:0015344">
    <property type="term" value="F:siderophore uptake transmembrane transporter activity"/>
    <property type="evidence" value="ECO:0007669"/>
    <property type="project" value="TreeGrafter"/>
</dbReference>
<comment type="subcellular location">
    <subcellularLocation>
        <location evidence="1 12">Cell outer membrane</location>
        <topology evidence="1 12">Multi-pass membrane protein</topology>
    </subcellularLocation>
</comment>
<proteinExistence type="inferred from homology"/>
<dbReference type="Proteomes" id="UP000278756">
    <property type="component" value="Chromosome 2"/>
</dbReference>
<dbReference type="InterPro" id="IPR039426">
    <property type="entry name" value="TonB-dep_rcpt-like"/>
</dbReference>
<keyword evidence="17" id="KW-0675">Receptor</keyword>
<evidence type="ECO:0000256" key="6">
    <source>
        <dbReference type="ARBA" id="ARBA00022729"/>
    </source>
</evidence>
<keyword evidence="4" id="KW-0410">Iron transport</keyword>
<evidence type="ECO:0000313" key="17">
    <source>
        <dbReference type="EMBL" id="BBF81945.1"/>
    </source>
</evidence>
<dbReference type="GO" id="GO:0009279">
    <property type="term" value="C:cell outer membrane"/>
    <property type="evidence" value="ECO:0007669"/>
    <property type="project" value="UniProtKB-SubCell"/>
</dbReference>
<feature type="domain" description="TonB-dependent receptor plug" evidence="16">
    <location>
        <begin position="68"/>
        <end position="168"/>
    </location>
</feature>
<evidence type="ECO:0000256" key="13">
    <source>
        <dbReference type="RuleBase" id="RU003357"/>
    </source>
</evidence>
<feature type="chain" id="PRO_5018266683" evidence="14">
    <location>
        <begin position="32"/>
        <end position="787"/>
    </location>
</feature>
<keyword evidence="6 14" id="KW-0732">Signal</keyword>